<sequence length="324" mass="37926">MRFIPSFLTWAWAGLPSKKQAVKSKQPQSSIPSLLLHPLTRIRWFYTRICSERHDRLSFPSVSLEQPSPSTPPRFPFWLSWIVVFPFIYCDHEEFRRPRNGRSWSLLEMLLYSCPLCRQERKGRLRSFYEIYCRKRLEAETVSHVEEVEKLDFIELLERAIAHLFYACWWMGEWAGYCIVNLVFDHLVWERAQWLAEAYWWWGDGVVAWRKECYAVSTAHGFGHGNGIQKNKAHPALDYVKVHLNSGQNAINRLVEKKGFGRWGGAKGSVKNLLFLSDMLWWASLGFTWFYLMAAKGRVVSHLCQMVGMHNAEVTHELEPLGPD</sequence>
<keyword evidence="2" id="KW-1185">Reference proteome</keyword>
<dbReference type="InParanoid" id="A0A1Y2E9H6"/>
<organism evidence="1 2">
    <name type="scientific">Pseudomassariella vexata</name>
    <dbReference type="NCBI Taxonomy" id="1141098"/>
    <lineage>
        <taxon>Eukaryota</taxon>
        <taxon>Fungi</taxon>
        <taxon>Dikarya</taxon>
        <taxon>Ascomycota</taxon>
        <taxon>Pezizomycotina</taxon>
        <taxon>Sordariomycetes</taxon>
        <taxon>Xylariomycetidae</taxon>
        <taxon>Amphisphaeriales</taxon>
        <taxon>Pseudomassariaceae</taxon>
        <taxon>Pseudomassariella</taxon>
    </lineage>
</organism>
<name>A0A1Y2E9H6_9PEZI</name>
<accession>A0A1Y2E9H6</accession>
<evidence type="ECO:0000313" key="2">
    <source>
        <dbReference type="Proteomes" id="UP000193689"/>
    </source>
</evidence>
<protein>
    <submittedName>
        <fullName evidence="1">Uncharacterized protein</fullName>
    </submittedName>
</protein>
<dbReference type="AlphaFoldDB" id="A0A1Y2E9H6"/>
<dbReference type="GeneID" id="63774230"/>
<evidence type="ECO:0000313" key="1">
    <source>
        <dbReference type="EMBL" id="ORY68192.1"/>
    </source>
</evidence>
<gene>
    <name evidence="1" type="ORF">BCR38DRAFT_406145</name>
</gene>
<reference evidence="1 2" key="1">
    <citation type="submission" date="2016-07" db="EMBL/GenBank/DDBJ databases">
        <title>Pervasive Adenine N6-methylation of Active Genes in Fungi.</title>
        <authorList>
            <consortium name="DOE Joint Genome Institute"/>
            <person name="Mondo S.J."/>
            <person name="Dannebaum R.O."/>
            <person name="Kuo R.C."/>
            <person name="Labutti K."/>
            <person name="Haridas S."/>
            <person name="Kuo A."/>
            <person name="Salamov A."/>
            <person name="Ahrendt S.R."/>
            <person name="Lipzen A."/>
            <person name="Sullivan W."/>
            <person name="Andreopoulos W.B."/>
            <person name="Clum A."/>
            <person name="Lindquist E."/>
            <person name="Daum C."/>
            <person name="Ramamoorthy G.K."/>
            <person name="Gryganskyi A."/>
            <person name="Culley D."/>
            <person name="Magnuson J.K."/>
            <person name="James T.Y."/>
            <person name="O'Malley M.A."/>
            <person name="Stajich J.E."/>
            <person name="Spatafora J.W."/>
            <person name="Visel A."/>
            <person name="Grigoriev I.V."/>
        </authorList>
    </citation>
    <scope>NUCLEOTIDE SEQUENCE [LARGE SCALE GENOMIC DNA]</scope>
    <source>
        <strain evidence="1 2">CBS 129021</strain>
    </source>
</reference>
<dbReference type="RefSeq" id="XP_040718479.1">
    <property type="nucleotide sequence ID" value="XM_040858018.1"/>
</dbReference>
<proteinExistence type="predicted"/>
<dbReference type="Proteomes" id="UP000193689">
    <property type="component" value="Unassembled WGS sequence"/>
</dbReference>
<comment type="caution">
    <text evidence="1">The sequence shown here is derived from an EMBL/GenBank/DDBJ whole genome shotgun (WGS) entry which is preliminary data.</text>
</comment>
<dbReference type="EMBL" id="MCFJ01000003">
    <property type="protein sequence ID" value="ORY68192.1"/>
    <property type="molecule type" value="Genomic_DNA"/>
</dbReference>